<feature type="disulfide bond" evidence="6">
    <location>
        <begin position="947"/>
        <end position="962"/>
    </location>
</feature>
<dbReference type="EMBL" id="JAPWDV010000001">
    <property type="protein sequence ID" value="KAJ6223363.1"/>
    <property type="molecule type" value="Genomic_DNA"/>
</dbReference>
<dbReference type="FunFam" id="2.40.10.10:FF:000060">
    <property type="entry name" value="Acrosin"/>
    <property type="match status" value="1"/>
</dbReference>
<keyword evidence="9" id="KW-0812">Transmembrane</keyword>
<dbReference type="Gene3D" id="3.40.50.300">
    <property type="entry name" value="P-loop containing nucleotide triphosphate hydrolases"/>
    <property type="match status" value="1"/>
</dbReference>
<dbReference type="InterPro" id="IPR018114">
    <property type="entry name" value="TRYPSIN_HIS"/>
</dbReference>
<accession>A0A9Q0MDY6</accession>
<keyword evidence="12" id="KW-1185">Reference proteome</keyword>
<dbReference type="InterPro" id="IPR036055">
    <property type="entry name" value="LDL_receptor-like_sf"/>
</dbReference>
<gene>
    <name evidence="11" type="ORF">RDWZM_001908</name>
</gene>
<dbReference type="SUPFAM" id="SSF57424">
    <property type="entry name" value="LDL receptor-like module"/>
    <property type="match status" value="1"/>
</dbReference>
<evidence type="ECO:0000256" key="2">
    <source>
        <dbReference type="ARBA" id="ARBA00022801"/>
    </source>
</evidence>
<dbReference type="InterPro" id="IPR001314">
    <property type="entry name" value="Peptidase_S1A"/>
</dbReference>
<dbReference type="InterPro" id="IPR031692">
    <property type="entry name" value="EHD_N"/>
</dbReference>
<keyword evidence="3 7" id="KW-0720">Serine protease</keyword>
<dbReference type="PRINTS" id="PR00722">
    <property type="entry name" value="CHYMOTRYPSIN"/>
</dbReference>
<dbReference type="InterPro" id="IPR036772">
    <property type="entry name" value="SRCR-like_dom_sf"/>
</dbReference>
<dbReference type="InterPro" id="IPR001254">
    <property type="entry name" value="Trypsin_dom"/>
</dbReference>
<evidence type="ECO:0000256" key="6">
    <source>
        <dbReference type="PROSITE-ProRule" id="PRU00124"/>
    </source>
</evidence>
<evidence type="ECO:0000256" key="1">
    <source>
        <dbReference type="ARBA" id="ARBA00022670"/>
    </source>
</evidence>
<dbReference type="GO" id="GO:0016020">
    <property type="term" value="C:membrane"/>
    <property type="evidence" value="ECO:0007669"/>
    <property type="project" value="InterPro"/>
</dbReference>
<dbReference type="CDD" id="cd00190">
    <property type="entry name" value="Tryp_SPc"/>
    <property type="match status" value="1"/>
</dbReference>
<name>A0A9Q0MDY6_BLOTA</name>
<feature type="region of interest" description="Disordered" evidence="8">
    <location>
        <begin position="447"/>
        <end position="482"/>
    </location>
</feature>
<dbReference type="SUPFAM" id="SSF52540">
    <property type="entry name" value="P-loop containing nucleoside triphosphate hydrolases"/>
    <property type="match status" value="1"/>
</dbReference>
<dbReference type="Gene3D" id="2.40.10.10">
    <property type="entry name" value="Trypsin-like serine proteases"/>
    <property type="match status" value="1"/>
</dbReference>
<dbReference type="SUPFAM" id="SSF56487">
    <property type="entry name" value="SRCR-like"/>
    <property type="match status" value="1"/>
</dbReference>
<keyword evidence="2 7" id="KW-0378">Hydrolase</keyword>
<feature type="domain" description="Peptidase S1" evidence="10">
    <location>
        <begin position="1092"/>
        <end position="1329"/>
    </location>
</feature>
<dbReference type="GO" id="GO:0004252">
    <property type="term" value="F:serine-type endopeptidase activity"/>
    <property type="evidence" value="ECO:0007669"/>
    <property type="project" value="InterPro"/>
</dbReference>
<sequence length="1820" mass="206400">MYNIQPEYDRNSGNSLSSDTIVDNHHQTGREVNNRPLFNYGIHSPSTVTNGRLDLSFTKCNFPDDYLPYAGGGGKKRHDSHSNDLNYRHSTYDNFVFGLNEDDYTHNNNGSRVSEFNEPYFRYPETNVSKQPSTFGTSYTFNSLERGRRDGIFTSNLVSVYNEHPNQRQRSSNSTMTLPLALPCSSSTTSSSCLTTHHLHPNSNTNRNRKWFKSFGCCILVLVATLVLIILSLVVGFSLYLAIVTNFMSKSSSLIYSISGNFKVVSGDTFTIRLLNQSSDDYVRKTTRYDEILQHVLEKSELADSLLKSEVYTFRHGSLIVFFRFYASKVKVDNQLDLHSKAIINLNSIENVYIDDIIILNRIRDLIRSAFRSSRTYLTQMHNDIVIDIDSIKIGHIDQMNELQYRMENMRRNKESLDDTVVHISSMSSSVMSNVNSHKVANIVTRTDDGPLRDHSSPFERQQSSPSSTTTPSTLVNNVQPQWPLSTSSSTIILFNYNRSPPNNRVDKGQTVAFIDETNLVTTNRPKLNTIEPNNHSTSVPLNMIINNIENGDHWSPDSMNITIDQSSPTVIESSVNSKFNIETLNDEIPQNNSKINMNIAQINHNIKEEKVNSNFSETENNVNITWNKFVMSTSTKSSVTDELSHGSEIKDIEIVEAREDNFDKEQIETITTIKPETESNHTNVSMSNYSIHDDIWDLPPQENMTNVHKLVIDTLPINNNNNESHTKVNLTISNDEMVSVDGFSISSNNNSTIDWYQTTPKPADRILVASEESFDLYSIPQKNRTQIGLPIHSSPELSGTEFNIGLENNSENSDDSFLFSSQVDGATFGKRISKKLFHPSYHHQTDKENNRFGTNGLFKGTKPISVDDDEKLNVIEKANNTISLEEYNDVNGPHLNVKNESHRNKVCDGIIHCNDQSDELDCPGCREGMFVCSSGSRRCFEMTKKCDGEIDCENGEDEQGCITLMHHEEMKDRGETSLHSSSRIGEHFNSNGILVVTANGHWGPLCFDNYDLHSNEANFFNQLDSIDLVTMNGERDFYSISDSVRHSKPTLSIWSSLFELSNCSKRKVAHISCSDFACGIRPVSSKLRRRIVGGHGSSFGSWPWQVALYRDGQYQCAAILIDSQWLLSAAHCFFHSSPSAYWAIRAGVYERSSTLRSYHEQVRRVERIILHPRYVDKGFQNDIALLKLDSPLRFSKYVRPICLPTESDNVDNWHNQLCSTVGWGKLYEEGRIFPDNLQEVKLPIISSEECRKRTLFLPLYKVTNDNFCAGFENGGKDACLGDSGGPMMCQKADDGVNALEGKHKGVGKVKCKEQVTSKLKEIPSDEVDDQDGNEDNADNENESINEADSKSNDDIKESQNDDNVAEQKDDDDGDDEPEVELDEEELLKRQHHQKRSRTHIDDILRVYEIGSQDDNLEQNLILSIFRDLKRIHEQTVKPLETIYKYRQITTRLITDAEIFSKPMILFLGGKSTGKSSLVNYLLGIDDTPWEIKIGAAAQTKFTILSYGENYTHLSPIELSADNTFSSLQRFGEQFINDYIDAHRLPINILQKSGLIDLFPMNTAKQTIDNDVYQWFIDRSDVIYIVIDVSQLHLSSSLRVLLDQLKGREIRFVISKADIASHSQIISMIGQLLWVLSPIMSAERPPMVYALTTLPQDSFDEFLDTQESAWLRDLSTQLAGISRIESHIAEVRRHAVRVRNHAKLVDCYLSTYYKNKGLFTFGDSSRKLAADISENPHQYRIYSGAFIGQLQNVSRYDLPDPGVYREFFRSNPLIDFKPLTSTCSYFRGCPIDKLDIAIAYDLPELVGKYKKLTKAKLDQN</sequence>
<dbReference type="InterPro" id="IPR043504">
    <property type="entry name" value="Peptidase_S1_PA_chymotrypsin"/>
</dbReference>
<dbReference type="InterPro" id="IPR033116">
    <property type="entry name" value="TRYPSIN_SER"/>
</dbReference>
<feature type="compositionally biased region" description="Low complexity" evidence="8">
    <location>
        <begin position="464"/>
        <end position="474"/>
    </location>
</feature>
<dbReference type="Gene3D" id="1.10.268.20">
    <property type="match status" value="2"/>
</dbReference>
<evidence type="ECO:0000256" key="8">
    <source>
        <dbReference type="SAM" id="MobiDB-lite"/>
    </source>
</evidence>
<keyword evidence="1 7" id="KW-0645">Protease</keyword>
<keyword evidence="9" id="KW-1133">Transmembrane helix</keyword>
<keyword evidence="5" id="KW-0325">Glycoprotein</keyword>
<evidence type="ECO:0000256" key="9">
    <source>
        <dbReference type="SAM" id="Phobius"/>
    </source>
</evidence>
<feature type="compositionally biased region" description="Basic and acidic residues" evidence="8">
    <location>
        <begin position="447"/>
        <end position="458"/>
    </location>
</feature>
<dbReference type="PROSITE" id="PS50068">
    <property type="entry name" value="LDLRA_2"/>
    <property type="match status" value="1"/>
</dbReference>
<evidence type="ECO:0000259" key="10">
    <source>
        <dbReference type="PROSITE" id="PS50240"/>
    </source>
</evidence>
<evidence type="ECO:0000256" key="5">
    <source>
        <dbReference type="ARBA" id="ARBA00023180"/>
    </source>
</evidence>
<dbReference type="PANTHER" id="PTHR24252:SF7">
    <property type="entry name" value="HYALIN"/>
    <property type="match status" value="1"/>
</dbReference>
<dbReference type="InterPro" id="IPR009003">
    <property type="entry name" value="Peptidase_S1_PA"/>
</dbReference>
<keyword evidence="9" id="KW-0472">Membrane</keyword>
<dbReference type="PANTHER" id="PTHR24252">
    <property type="entry name" value="ACROSIN-RELATED"/>
    <property type="match status" value="1"/>
</dbReference>
<evidence type="ECO:0000256" key="7">
    <source>
        <dbReference type="RuleBase" id="RU363034"/>
    </source>
</evidence>
<dbReference type="CDD" id="cd00112">
    <property type="entry name" value="LDLa"/>
    <property type="match status" value="2"/>
</dbReference>
<feature type="compositionally biased region" description="Basic and acidic residues" evidence="8">
    <location>
        <begin position="1348"/>
        <end position="1360"/>
    </location>
</feature>
<dbReference type="PROSITE" id="PS50240">
    <property type="entry name" value="TRYPSIN_DOM"/>
    <property type="match status" value="1"/>
</dbReference>
<dbReference type="PROSITE" id="PS00134">
    <property type="entry name" value="TRYPSIN_HIS"/>
    <property type="match status" value="1"/>
</dbReference>
<dbReference type="GO" id="GO:0006508">
    <property type="term" value="P:proteolysis"/>
    <property type="evidence" value="ECO:0007669"/>
    <property type="project" value="UniProtKB-KW"/>
</dbReference>
<keyword evidence="4 6" id="KW-1015">Disulfide bond</keyword>
<feature type="compositionally biased region" description="Acidic residues" evidence="8">
    <location>
        <begin position="1369"/>
        <end position="1382"/>
    </location>
</feature>
<evidence type="ECO:0000256" key="3">
    <source>
        <dbReference type="ARBA" id="ARBA00022825"/>
    </source>
</evidence>
<feature type="transmembrane region" description="Helical" evidence="9">
    <location>
        <begin position="217"/>
        <end position="243"/>
    </location>
</feature>
<dbReference type="Proteomes" id="UP001142055">
    <property type="component" value="Chromosome 1"/>
</dbReference>
<dbReference type="InterPro" id="IPR027417">
    <property type="entry name" value="P-loop_NTPase"/>
</dbReference>
<dbReference type="Pfam" id="PF00057">
    <property type="entry name" value="Ldl_recept_a"/>
    <property type="match status" value="1"/>
</dbReference>
<dbReference type="PROSITE" id="PS00135">
    <property type="entry name" value="TRYPSIN_SER"/>
    <property type="match status" value="1"/>
</dbReference>
<dbReference type="Pfam" id="PF00089">
    <property type="entry name" value="Trypsin"/>
    <property type="match status" value="1"/>
</dbReference>
<feature type="region of interest" description="Disordered" evidence="8">
    <location>
        <begin position="1321"/>
        <end position="1382"/>
    </location>
</feature>
<feature type="compositionally biased region" description="Polar residues" evidence="8">
    <location>
        <begin position="11"/>
        <end position="21"/>
    </location>
</feature>
<comment type="caution">
    <text evidence="11">The sequence shown here is derived from an EMBL/GenBank/DDBJ whole genome shotgun (WGS) entry which is preliminary data.</text>
</comment>
<dbReference type="Gene3D" id="4.10.400.10">
    <property type="entry name" value="Low-density Lipoprotein Receptor"/>
    <property type="match status" value="1"/>
</dbReference>
<reference evidence="11" key="1">
    <citation type="submission" date="2022-12" db="EMBL/GenBank/DDBJ databases">
        <title>Genome assemblies of Blomia tropicalis.</title>
        <authorList>
            <person name="Cui Y."/>
        </authorList>
    </citation>
    <scope>NUCLEOTIDE SEQUENCE</scope>
    <source>
        <tissue evidence="11">Adult mites</tissue>
    </source>
</reference>
<proteinExistence type="predicted"/>
<dbReference type="InterPro" id="IPR002172">
    <property type="entry name" value="LDrepeatLR_classA_rpt"/>
</dbReference>
<feature type="compositionally biased region" description="Acidic residues" evidence="8">
    <location>
        <begin position="1325"/>
        <end position="1346"/>
    </location>
</feature>
<feature type="region of interest" description="Disordered" evidence="8">
    <location>
        <begin position="1"/>
        <end position="21"/>
    </location>
</feature>
<organism evidence="11 12">
    <name type="scientific">Blomia tropicalis</name>
    <name type="common">Mite</name>
    <dbReference type="NCBI Taxonomy" id="40697"/>
    <lineage>
        <taxon>Eukaryota</taxon>
        <taxon>Metazoa</taxon>
        <taxon>Ecdysozoa</taxon>
        <taxon>Arthropoda</taxon>
        <taxon>Chelicerata</taxon>
        <taxon>Arachnida</taxon>
        <taxon>Acari</taxon>
        <taxon>Acariformes</taxon>
        <taxon>Sarcoptiformes</taxon>
        <taxon>Astigmata</taxon>
        <taxon>Glycyphagoidea</taxon>
        <taxon>Echimyopodidae</taxon>
        <taxon>Blomia</taxon>
    </lineage>
</organism>
<evidence type="ECO:0000313" key="12">
    <source>
        <dbReference type="Proteomes" id="UP001142055"/>
    </source>
</evidence>
<evidence type="ECO:0000256" key="4">
    <source>
        <dbReference type="ARBA" id="ARBA00023157"/>
    </source>
</evidence>
<evidence type="ECO:0000313" key="11">
    <source>
        <dbReference type="EMBL" id="KAJ6223363.1"/>
    </source>
</evidence>
<dbReference type="SMART" id="SM00192">
    <property type="entry name" value="LDLa"/>
    <property type="match status" value="1"/>
</dbReference>
<comment type="caution">
    <text evidence="6">Lacks conserved residue(s) required for the propagation of feature annotation.</text>
</comment>
<dbReference type="SUPFAM" id="SSF50494">
    <property type="entry name" value="Trypsin-like serine proteases"/>
    <property type="match status" value="1"/>
</dbReference>
<dbReference type="Pfam" id="PF16880">
    <property type="entry name" value="EHD_N"/>
    <property type="match status" value="1"/>
</dbReference>
<protein>
    <recommendedName>
        <fullName evidence="10">Peptidase S1 domain-containing protein</fullName>
    </recommendedName>
</protein>
<dbReference type="SMART" id="SM00020">
    <property type="entry name" value="Tryp_SPc"/>
    <property type="match status" value="1"/>
</dbReference>